<evidence type="ECO:0000256" key="2">
    <source>
        <dbReference type="ARBA" id="ARBA00022692"/>
    </source>
</evidence>
<dbReference type="Pfam" id="PF14880">
    <property type="entry name" value="COX14"/>
    <property type="match status" value="1"/>
</dbReference>
<organism evidence="7 8">
    <name type="scientific">Pseudocercospora musae</name>
    <dbReference type="NCBI Taxonomy" id="113226"/>
    <lineage>
        <taxon>Eukaryota</taxon>
        <taxon>Fungi</taxon>
        <taxon>Dikarya</taxon>
        <taxon>Ascomycota</taxon>
        <taxon>Pezizomycotina</taxon>
        <taxon>Dothideomycetes</taxon>
        <taxon>Dothideomycetidae</taxon>
        <taxon>Mycosphaerellales</taxon>
        <taxon>Mycosphaerellaceae</taxon>
        <taxon>Pseudocercospora</taxon>
    </lineage>
</organism>
<dbReference type="GO" id="GO:0016020">
    <property type="term" value="C:membrane"/>
    <property type="evidence" value="ECO:0007669"/>
    <property type="project" value="UniProtKB-SubCell"/>
</dbReference>
<keyword evidence="3 6" id="KW-1133">Transmembrane helix</keyword>
<name>A0A139IUC7_9PEZI</name>
<gene>
    <name evidence="7" type="ORF">AC579_950</name>
</gene>
<reference evidence="7 8" key="1">
    <citation type="submission" date="2015-07" db="EMBL/GenBank/DDBJ databases">
        <title>Comparative genomics of the Sigatoka disease complex on banana suggests a link between parallel evolutionary changes in Pseudocercospora fijiensis and Pseudocercospora eumusae and increased virulence on the banana host.</title>
        <authorList>
            <person name="Chang T.-C."/>
            <person name="Salvucci A."/>
            <person name="Crous P.W."/>
            <person name="Stergiopoulos I."/>
        </authorList>
    </citation>
    <scope>NUCLEOTIDE SEQUENCE [LARGE SCALE GENOMIC DNA]</scope>
    <source>
        <strain evidence="7 8">CBS 116634</strain>
    </source>
</reference>
<dbReference type="OrthoDB" id="4205486at2759"/>
<dbReference type="AlphaFoldDB" id="A0A139IUC7"/>
<evidence type="ECO:0000313" key="7">
    <source>
        <dbReference type="EMBL" id="KXT18323.1"/>
    </source>
</evidence>
<evidence type="ECO:0000256" key="3">
    <source>
        <dbReference type="ARBA" id="ARBA00022989"/>
    </source>
</evidence>
<keyword evidence="8" id="KW-1185">Reference proteome</keyword>
<feature type="region of interest" description="Disordered" evidence="5">
    <location>
        <begin position="1"/>
        <end position="52"/>
    </location>
</feature>
<sequence>MPRSPSDATRFTSTGPYVSTKPSSSTSFTSSNSAATGTQINIGSAPPGETPQQKIARLRAAAALAKQGKETTFDKTVRIGRLWADRAHRVTALSLIGLTVVSGAVATAGITDMLMHNRRKKREWLAQKQAESARDLAIARQAEAQGTATEDQILLLNRERVALEADIAKKNQPGMFKRASNWLFSGLSKEEQKGGRLGATATAAESAASTFVQDTGSVMQAVEDKVEAQRNTGEMSQAMTILKPAGGPLDRQAQLAIDSASNTARSWASWLTGR</sequence>
<evidence type="ECO:0000313" key="8">
    <source>
        <dbReference type="Proteomes" id="UP000073492"/>
    </source>
</evidence>
<keyword evidence="2 6" id="KW-0812">Transmembrane</keyword>
<evidence type="ECO:0000256" key="4">
    <source>
        <dbReference type="ARBA" id="ARBA00023136"/>
    </source>
</evidence>
<accession>A0A139IUC7</accession>
<proteinExistence type="predicted"/>
<evidence type="ECO:0000256" key="6">
    <source>
        <dbReference type="SAM" id="Phobius"/>
    </source>
</evidence>
<protein>
    <submittedName>
        <fullName evidence="7">Uncharacterized protein</fullName>
    </submittedName>
</protein>
<dbReference type="InterPro" id="IPR029208">
    <property type="entry name" value="COX14"/>
</dbReference>
<feature type="transmembrane region" description="Helical" evidence="6">
    <location>
        <begin position="92"/>
        <end position="115"/>
    </location>
</feature>
<comment type="caution">
    <text evidence="7">The sequence shown here is derived from an EMBL/GenBank/DDBJ whole genome shotgun (WGS) entry which is preliminary data.</text>
</comment>
<feature type="compositionally biased region" description="Polar residues" evidence="5">
    <location>
        <begin position="1"/>
        <end position="17"/>
    </location>
</feature>
<dbReference type="EMBL" id="LFZO01000008">
    <property type="protein sequence ID" value="KXT18323.1"/>
    <property type="molecule type" value="Genomic_DNA"/>
</dbReference>
<evidence type="ECO:0000256" key="5">
    <source>
        <dbReference type="SAM" id="MobiDB-lite"/>
    </source>
</evidence>
<comment type="subcellular location">
    <subcellularLocation>
        <location evidence="1">Membrane</location>
        <topology evidence="1">Single-pass membrane protein</topology>
    </subcellularLocation>
</comment>
<evidence type="ECO:0000256" key="1">
    <source>
        <dbReference type="ARBA" id="ARBA00004167"/>
    </source>
</evidence>
<keyword evidence="4 6" id="KW-0472">Membrane</keyword>
<dbReference type="STRING" id="113226.A0A139IUC7"/>
<feature type="compositionally biased region" description="Low complexity" evidence="5">
    <location>
        <begin position="19"/>
        <end position="38"/>
    </location>
</feature>
<dbReference type="Proteomes" id="UP000073492">
    <property type="component" value="Unassembled WGS sequence"/>
</dbReference>